<evidence type="ECO:0000313" key="5">
    <source>
        <dbReference type="Proteomes" id="UP000576152"/>
    </source>
</evidence>
<evidence type="ECO:0000256" key="1">
    <source>
        <dbReference type="ARBA" id="ARBA00010457"/>
    </source>
</evidence>
<dbReference type="EC" id="1.15.1.1" evidence="4"/>
<dbReference type="PRINTS" id="PR00068">
    <property type="entry name" value="CUZNDISMTASE"/>
</dbReference>
<accession>A0ABR6HSF0</accession>
<sequence>MKTLSLCATLALLPASAFAQDATANLMGPDGSDMGRVTLTQTPNGVIVSLDAQGLDEGEHGFHVHETGACSPDFEAAGGHYNPTGAEHGMKNEAGAHAGDMPNIYANAEGGAKADAFLHDVSLEEGVEGTLFDDDGSAIIIHAQADTYEAEAGAGDRVACGIIGEN</sequence>
<organism evidence="4 5">
    <name type="scientific">Limimaricola variabilis</name>
    <dbReference type="NCBI Taxonomy" id="1492771"/>
    <lineage>
        <taxon>Bacteria</taxon>
        <taxon>Pseudomonadati</taxon>
        <taxon>Pseudomonadota</taxon>
        <taxon>Alphaproteobacteria</taxon>
        <taxon>Rhodobacterales</taxon>
        <taxon>Paracoccaceae</taxon>
        <taxon>Limimaricola</taxon>
    </lineage>
</organism>
<feature type="domain" description="Superoxide dismutase copper/zinc binding" evidence="3">
    <location>
        <begin position="35"/>
        <end position="163"/>
    </location>
</feature>
<dbReference type="Gene3D" id="2.60.40.200">
    <property type="entry name" value="Superoxide dismutase, copper/zinc binding domain"/>
    <property type="match status" value="1"/>
</dbReference>
<dbReference type="Proteomes" id="UP000576152">
    <property type="component" value="Unassembled WGS sequence"/>
</dbReference>
<dbReference type="PANTHER" id="PTHR10003">
    <property type="entry name" value="SUPEROXIDE DISMUTASE CU-ZN -RELATED"/>
    <property type="match status" value="1"/>
</dbReference>
<comment type="caution">
    <text evidence="4">The sequence shown here is derived from an EMBL/GenBank/DDBJ whole genome shotgun (WGS) entry which is preliminary data.</text>
</comment>
<reference evidence="4 5" key="1">
    <citation type="submission" date="2020-08" db="EMBL/GenBank/DDBJ databases">
        <title>Genomic Encyclopedia of Type Strains, Phase III (KMG-III): the genomes of soil and plant-associated and newly described type strains.</title>
        <authorList>
            <person name="Whitman W."/>
        </authorList>
    </citation>
    <scope>NUCLEOTIDE SEQUENCE [LARGE SCALE GENOMIC DNA]</scope>
    <source>
        <strain evidence="4 5">CECT 8572</strain>
    </source>
</reference>
<feature type="signal peptide" evidence="2">
    <location>
        <begin position="1"/>
        <end position="19"/>
    </location>
</feature>
<dbReference type="CDD" id="cd00305">
    <property type="entry name" value="Cu-Zn_Superoxide_Dismutase"/>
    <property type="match status" value="1"/>
</dbReference>
<evidence type="ECO:0000259" key="3">
    <source>
        <dbReference type="Pfam" id="PF00080"/>
    </source>
</evidence>
<dbReference type="EMBL" id="JACIBX010000014">
    <property type="protein sequence ID" value="MBB3713396.1"/>
    <property type="molecule type" value="Genomic_DNA"/>
</dbReference>
<feature type="chain" id="PRO_5045910759" evidence="2">
    <location>
        <begin position="20"/>
        <end position="166"/>
    </location>
</feature>
<keyword evidence="4" id="KW-0560">Oxidoreductase</keyword>
<dbReference type="Pfam" id="PF00080">
    <property type="entry name" value="Sod_Cu"/>
    <property type="match status" value="1"/>
</dbReference>
<comment type="similarity">
    <text evidence="1">Belongs to the Cu-Zn superoxide dismutase family.</text>
</comment>
<evidence type="ECO:0000256" key="2">
    <source>
        <dbReference type="SAM" id="SignalP"/>
    </source>
</evidence>
<gene>
    <name evidence="4" type="ORF">FHS00_003000</name>
</gene>
<dbReference type="GO" id="GO:0004784">
    <property type="term" value="F:superoxide dismutase activity"/>
    <property type="evidence" value="ECO:0007669"/>
    <property type="project" value="UniProtKB-EC"/>
</dbReference>
<protein>
    <submittedName>
        <fullName evidence="4">Cu-Zn family superoxide dismutase</fullName>
        <ecNumber evidence="4">1.15.1.1</ecNumber>
    </submittedName>
</protein>
<dbReference type="InterPro" id="IPR036423">
    <property type="entry name" value="SOD-like_Cu/Zn_dom_sf"/>
</dbReference>
<evidence type="ECO:0000313" key="4">
    <source>
        <dbReference type="EMBL" id="MBB3713396.1"/>
    </source>
</evidence>
<proteinExistence type="inferred from homology"/>
<dbReference type="InterPro" id="IPR024134">
    <property type="entry name" value="SOD_Cu/Zn_/chaperone"/>
</dbReference>
<dbReference type="InterPro" id="IPR001424">
    <property type="entry name" value="SOD_Cu_Zn_dom"/>
</dbReference>
<keyword evidence="2" id="KW-0732">Signal</keyword>
<dbReference type="RefSeq" id="WP_246391376.1">
    <property type="nucleotide sequence ID" value="NZ_JACIBX010000014.1"/>
</dbReference>
<keyword evidence="5" id="KW-1185">Reference proteome</keyword>
<name>A0ABR6HSF0_9RHOB</name>
<dbReference type="SUPFAM" id="SSF49329">
    <property type="entry name" value="Cu,Zn superoxide dismutase-like"/>
    <property type="match status" value="1"/>
</dbReference>